<protein>
    <submittedName>
        <fullName evidence="2">Phospholipid transport system transporter-binding protein</fullName>
    </submittedName>
</protein>
<dbReference type="NCBIfam" id="NF033618">
    <property type="entry name" value="mlaB_1"/>
    <property type="match status" value="1"/>
</dbReference>
<proteinExistence type="predicted"/>
<dbReference type="Pfam" id="PF13466">
    <property type="entry name" value="STAS_2"/>
    <property type="match status" value="1"/>
</dbReference>
<dbReference type="eggNOG" id="COG3113">
    <property type="taxonomic scope" value="Bacteria"/>
</dbReference>
<dbReference type="AlphaFoldDB" id="A0A1H4DVJ4"/>
<organism evidence="2 3">
    <name type="scientific">Lonsdalea quercina</name>
    <dbReference type="NCBI Taxonomy" id="71657"/>
    <lineage>
        <taxon>Bacteria</taxon>
        <taxon>Pseudomonadati</taxon>
        <taxon>Pseudomonadota</taxon>
        <taxon>Gammaproteobacteria</taxon>
        <taxon>Enterobacterales</taxon>
        <taxon>Pectobacteriaceae</taxon>
        <taxon>Lonsdalea</taxon>
    </lineage>
</organism>
<dbReference type="SUPFAM" id="SSF52091">
    <property type="entry name" value="SpoIIaa-like"/>
    <property type="match status" value="1"/>
</dbReference>
<sequence length="100" mass="11353">MADPLSWQSQEGTLTLKGDLDRETLLPLWQQREALLENVVGLDVSQLQRVDSAGLALLVHFYHQQTQKGRELRIIGVSDRLKTLIDLYNLNDVIPVQLTC</sequence>
<dbReference type="InterPro" id="IPR002645">
    <property type="entry name" value="STAS_dom"/>
</dbReference>
<dbReference type="PROSITE" id="PS50801">
    <property type="entry name" value="STAS"/>
    <property type="match status" value="1"/>
</dbReference>
<dbReference type="InterPro" id="IPR052746">
    <property type="entry name" value="MlaB_ABC_Transporter"/>
</dbReference>
<gene>
    <name evidence="2" type="ORF">SAMN02982996_02422</name>
</gene>
<evidence type="ECO:0000259" key="1">
    <source>
        <dbReference type="PROSITE" id="PS50801"/>
    </source>
</evidence>
<dbReference type="InterPro" id="IPR058548">
    <property type="entry name" value="MlaB-like_STAS"/>
</dbReference>
<dbReference type="CDD" id="cd07043">
    <property type="entry name" value="STAS_anti-anti-sigma_factors"/>
    <property type="match status" value="1"/>
</dbReference>
<dbReference type="InterPro" id="IPR049743">
    <property type="entry name" value="MlaB"/>
</dbReference>
<name>A0A1H4DVJ4_9GAMM</name>
<evidence type="ECO:0000313" key="3">
    <source>
        <dbReference type="Proteomes" id="UP000187280"/>
    </source>
</evidence>
<dbReference type="STRING" id="71657.SAMN02982996_02422"/>
<reference evidence="2 3" key="1">
    <citation type="submission" date="2016-10" db="EMBL/GenBank/DDBJ databases">
        <authorList>
            <person name="de Groot N.N."/>
        </authorList>
    </citation>
    <scope>NUCLEOTIDE SEQUENCE [LARGE SCALE GENOMIC DNA]</scope>
    <source>
        <strain evidence="2 3">ATCC 29281</strain>
    </source>
</reference>
<dbReference type="InterPro" id="IPR036513">
    <property type="entry name" value="STAS_dom_sf"/>
</dbReference>
<dbReference type="PANTHER" id="PTHR35849">
    <property type="entry name" value="BLR2341 PROTEIN"/>
    <property type="match status" value="1"/>
</dbReference>
<accession>A0A1H4DVJ4</accession>
<dbReference type="Proteomes" id="UP000187280">
    <property type="component" value="Unassembled WGS sequence"/>
</dbReference>
<dbReference type="PANTHER" id="PTHR35849:SF1">
    <property type="entry name" value="INTERMEMBRANE PHOSPHOLIPID TRANSPORT SYSTEM BINDING PROTEIN MLAB"/>
    <property type="match status" value="1"/>
</dbReference>
<feature type="domain" description="STAS" evidence="1">
    <location>
        <begin position="14"/>
        <end position="100"/>
    </location>
</feature>
<dbReference type="Gene3D" id="3.30.750.24">
    <property type="entry name" value="STAS domain"/>
    <property type="match status" value="1"/>
</dbReference>
<dbReference type="RefSeq" id="WP_026740702.1">
    <property type="nucleotide sequence ID" value="NZ_FNQS01000008.1"/>
</dbReference>
<evidence type="ECO:0000313" key="2">
    <source>
        <dbReference type="EMBL" id="SEA76519.1"/>
    </source>
</evidence>
<dbReference type="EMBL" id="FNQS01000008">
    <property type="protein sequence ID" value="SEA76519.1"/>
    <property type="molecule type" value="Genomic_DNA"/>
</dbReference>
<keyword evidence="3" id="KW-1185">Reference proteome</keyword>
<dbReference type="GeneID" id="97765284"/>